<organism evidence="2 3">
    <name type="scientific">Nakamurella endophytica</name>
    <dbReference type="NCBI Taxonomy" id="1748367"/>
    <lineage>
        <taxon>Bacteria</taxon>
        <taxon>Bacillati</taxon>
        <taxon>Actinomycetota</taxon>
        <taxon>Actinomycetes</taxon>
        <taxon>Nakamurellales</taxon>
        <taxon>Nakamurellaceae</taxon>
        <taxon>Nakamurella</taxon>
    </lineage>
</organism>
<evidence type="ECO:0000313" key="2">
    <source>
        <dbReference type="EMBL" id="GGL88143.1"/>
    </source>
</evidence>
<protein>
    <submittedName>
        <fullName evidence="2">Uncharacterized protein</fullName>
    </submittedName>
</protein>
<evidence type="ECO:0000256" key="1">
    <source>
        <dbReference type="SAM" id="MobiDB-lite"/>
    </source>
</evidence>
<feature type="region of interest" description="Disordered" evidence="1">
    <location>
        <begin position="1"/>
        <end position="29"/>
    </location>
</feature>
<gene>
    <name evidence="2" type="ORF">GCM10011594_04680</name>
</gene>
<accession>A0A917SN86</accession>
<proteinExistence type="predicted"/>
<sequence>MFHELVGSMGTGPEKGILTRNDPVEPLRGRPVVVDQGFVEGTDAVRHRRAGTAIVGDRAPD</sequence>
<name>A0A917SN86_9ACTN</name>
<keyword evidence="3" id="KW-1185">Reference proteome</keyword>
<dbReference type="EMBL" id="BMNA01000001">
    <property type="protein sequence ID" value="GGL88143.1"/>
    <property type="molecule type" value="Genomic_DNA"/>
</dbReference>
<dbReference type="AlphaFoldDB" id="A0A917SN86"/>
<comment type="caution">
    <text evidence="2">The sequence shown here is derived from an EMBL/GenBank/DDBJ whole genome shotgun (WGS) entry which is preliminary data.</text>
</comment>
<dbReference type="Proteomes" id="UP000655208">
    <property type="component" value="Unassembled WGS sequence"/>
</dbReference>
<reference evidence="2" key="1">
    <citation type="journal article" date="2014" name="Int. J. Syst. Evol. Microbiol.">
        <title>Complete genome sequence of Corynebacterium casei LMG S-19264T (=DSM 44701T), isolated from a smear-ripened cheese.</title>
        <authorList>
            <consortium name="US DOE Joint Genome Institute (JGI-PGF)"/>
            <person name="Walter F."/>
            <person name="Albersmeier A."/>
            <person name="Kalinowski J."/>
            <person name="Ruckert C."/>
        </authorList>
    </citation>
    <scope>NUCLEOTIDE SEQUENCE</scope>
    <source>
        <strain evidence="2">CGMCC 4.7308</strain>
    </source>
</reference>
<dbReference type="RefSeq" id="WP_188939855.1">
    <property type="nucleotide sequence ID" value="NZ_BMNA01000001.1"/>
</dbReference>
<evidence type="ECO:0000313" key="3">
    <source>
        <dbReference type="Proteomes" id="UP000655208"/>
    </source>
</evidence>
<reference evidence="2" key="2">
    <citation type="submission" date="2020-09" db="EMBL/GenBank/DDBJ databases">
        <authorList>
            <person name="Sun Q."/>
            <person name="Zhou Y."/>
        </authorList>
    </citation>
    <scope>NUCLEOTIDE SEQUENCE</scope>
    <source>
        <strain evidence="2">CGMCC 4.7308</strain>
    </source>
</reference>